<dbReference type="PANTHER" id="PTHR39466">
    <property type="entry name" value="RGS DOMAIN-CONTAINING PROTEIN"/>
    <property type="match status" value="1"/>
</dbReference>
<keyword evidence="1" id="KW-1133">Transmembrane helix</keyword>
<evidence type="ECO:0000313" key="2">
    <source>
        <dbReference type="EMBL" id="CCA67185.1"/>
    </source>
</evidence>
<keyword evidence="3" id="KW-1185">Reference proteome</keyword>
<accession>G4T744</accession>
<comment type="caution">
    <text evidence="2">The sequence shown here is derived from an EMBL/GenBank/DDBJ whole genome shotgun (WGS) entry which is preliminary data.</text>
</comment>
<dbReference type="Proteomes" id="UP000007148">
    <property type="component" value="Unassembled WGS sequence"/>
</dbReference>
<keyword evidence="1" id="KW-0472">Membrane</keyword>
<reference evidence="2 3" key="1">
    <citation type="journal article" date="2011" name="PLoS Pathog.">
        <title>Endophytic Life Strategies Decoded by Genome and Transcriptome Analyses of the Mutualistic Root Symbiont Piriformospora indica.</title>
        <authorList>
            <person name="Zuccaro A."/>
            <person name="Lahrmann U."/>
            <person name="Guldener U."/>
            <person name="Langen G."/>
            <person name="Pfiffi S."/>
            <person name="Biedenkopf D."/>
            <person name="Wong P."/>
            <person name="Samans B."/>
            <person name="Grimm C."/>
            <person name="Basiewicz M."/>
            <person name="Murat C."/>
            <person name="Martin F."/>
            <person name="Kogel K.H."/>
        </authorList>
    </citation>
    <scope>NUCLEOTIDE SEQUENCE [LARGE SCALE GENOMIC DNA]</scope>
    <source>
        <strain evidence="2 3">DSM 11827</strain>
    </source>
</reference>
<sequence length="561" mass="62148">MASNPPSTTPASSRLAPVKFGYLLRHIRNFPRRVLHPPSVETVPKVGTVRSFRLTPCYRIQLQDVIAGRHLPPLGRKEFEDFLYFKEHSEENLYFYVWLADYEAQWSAWANSVQNTGSDAQPSGRLAMSYSRAKETFFTAGSLWELNLPQRTVQQLLHDTHPGPKVHPNPSAFAGVRFEVENYLNESLTRFIVQNGGNAGRDRGILAIVIGLIKIGIGLLPIILTSLAAKDGSRHHSWNQRLNRLASIPPLWLGFATLIAGLHGVCVVIFLFGDARQLYPYELRRPNISSPIACKPDIAVNPNLAANSEHETRRNEEGGRRTSGVAVTLFPTKHRDAKTEFIQLPVTPTTAASQDERSPAGHIRTATTVTVTDSVLENDDIKLPEYEQDIQLVQQRSSSRGDGDGSSLGHDVFPLEYATKSPETATFRSPNSAVTSTYTSPMYPDPALYFDFDALPIPPGMQGPDWKSTAFPTNAHYAGSQNTPSLSSAANTSSTERLSGWKRKVQALKNWEWNKERTVFAPLTIVLDPIVTRTQWEIVMRSCLLALVISIGIACASLAIP</sequence>
<gene>
    <name evidence="2" type="ORF">PIIN_01017</name>
</gene>
<keyword evidence="1" id="KW-0812">Transmembrane</keyword>
<dbReference type="AlphaFoldDB" id="G4T744"/>
<dbReference type="InParanoid" id="G4T744"/>
<dbReference type="Gene3D" id="1.10.167.10">
    <property type="entry name" value="Regulator of G-protein Signalling 4, domain 2"/>
    <property type="match status" value="1"/>
</dbReference>
<feature type="transmembrane region" description="Helical" evidence="1">
    <location>
        <begin position="205"/>
        <end position="229"/>
    </location>
</feature>
<dbReference type="OrthoDB" id="3232309at2759"/>
<dbReference type="SUPFAM" id="SSF48097">
    <property type="entry name" value="Regulator of G-protein signaling, RGS"/>
    <property type="match status" value="1"/>
</dbReference>
<dbReference type="HOGENOM" id="CLU_008678_1_0_1"/>
<dbReference type="EMBL" id="CAFZ01000010">
    <property type="protein sequence ID" value="CCA67185.1"/>
    <property type="molecule type" value="Genomic_DNA"/>
</dbReference>
<dbReference type="InterPro" id="IPR036305">
    <property type="entry name" value="RGS_sf"/>
</dbReference>
<proteinExistence type="predicted"/>
<dbReference type="eggNOG" id="ENOG502S60R">
    <property type="taxonomic scope" value="Eukaryota"/>
</dbReference>
<feature type="transmembrane region" description="Helical" evidence="1">
    <location>
        <begin position="543"/>
        <end position="560"/>
    </location>
</feature>
<organism evidence="2 3">
    <name type="scientific">Serendipita indica (strain DSM 11827)</name>
    <name type="common">Root endophyte fungus</name>
    <name type="synonym">Piriformospora indica</name>
    <dbReference type="NCBI Taxonomy" id="1109443"/>
    <lineage>
        <taxon>Eukaryota</taxon>
        <taxon>Fungi</taxon>
        <taxon>Dikarya</taxon>
        <taxon>Basidiomycota</taxon>
        <taxon>Agaricomycotina</taxon>
        <taxon>Agaricomycetes</taxon>
        <taxon>Sebacinales</taxon>
        <taxon>Serendipitaceae</taxon>
        <taxon>Serendipita</taxon>
    </lineage>
</organism>
<evidence type="ECO:0008006" key="4">
    <source>
        <dbReference type="Google" id="ProtNLM"/>
    </source>
</evidence>
<dbReference type="STRING" id="1109443.G4T744"/>
<name>G4T744_SERID</name>
<dbReference type="PANTHER" id="PTHR39466:SF1">
    <property type="entry name" value="RGS DOMAIN-CONTAINING PROTEIN"/>
    <property type="match status" value="1"/>
</dbReference>
<evidence type="ECO:0000256" key="1">
    <source>
        <dbReference type="SAM" id="Phobius"/>
    </source>
</evidence>
<feature type="transmembrane region" description="Helical" evidence="1">
    <location>
        <begin position="249"/>
        <end position="272"/>
    </location>
</feature>
<dbReference type="InterPro" id="IPR044926">
    <property type="entry name" value="RGS_subdomain_2"/>
</dbReference>
<evidence type="ECO:0000313" key="3">
    <source>
        <dbReference type="Proteomes" id="UP000007148"/>
    </source>
</evidence>
<protein>
    <recommendedName>
        <fullName evidence="4">RGS domain-containing protein</fullName>
    </recommendedName>
</protein>